<dbReference type="GO" id="GO:0005886">
    <property type="term" value="C:plasma membrane"/>
    <property type="evidence" value="ECO:0007669"/>
    <property type="project" value="UniProtKB-SubCell"/>
</dbReference>
<evidence type="ECO:0000256" key="4">
    <source>
        <dbReference type="ARBA" id="ARBA00022692"/>
    </source>
</evidence>
<dbReference type="InterPro" id="IPR036259">
    <property type="entry name" value="MFS_trans_sf"/>
</dbReference>
<keyword evidence="5 7" id="KW-1133">Transmembrane helix</keyword>
<dbReference type="GO" id="GO:0022857">
    <property type="term" value="F:transmembrane transporter activity"/>
    <property type="evidence" value="ECO:0007669"/>
    <property type="project" value="InterPro"/>
</dbReference>
<feature type="transmembrane region" description="Helical" evidence="7">
    <location>
        <begin position="159"/>
        <end position="178"/>
    </location>
</feature>
<sequence>MGARMLLAKNRNYRLVFSASVVSNLGDGVLALALPWLATVLTRDPMLVALVAMAQRLPWLLFALPAGVWTDRADHRGLIWRADALRAVMAAGILMLALSATPDQALLIWPLALLAFLLGAVEVIRDNAAQTILPSVVDSADLERANGQMWSAEKVTGEFVGPPLAGVLIGVGLAVPFGFDVLTFALSAVLIWLIAMPPRSLPVPQAFWPALREGVVWIKAQPVILTLALMLGAVNFLHMGAFTMLVLYSQEVLGLGAAGHGLLLTVGAAGGVIGGLIAPAIAKRLGMKASLLLAVAGFGAGYLVMAMSSNAATAGAALFVEAAASMLWNVVTVSYRQRIIPAGILGRVNSIYRFFGWGSMPFGALAGGMIVTMAQPDLGRDVALRLPFVLAAVGMALVAVVAVLRIPRRV</sequence>
<keyword evidence="2" id="KW-0813">Transport</keyword>
<feature type="transmembrane region" description="Helical" evidence="7">
    <location>
        <begin position="46"/>
        <end position="66"/>
    </location>
</feature>
<evidence type="ECO:0000256" key="7">
    <source>
        <dbReference type="SAM" id="Phobius"/>
    </source>
</evidence>
<feature type="transmembrane region" description="Helical" evidence="7">
    <location>
        <begin position="12"/>
        <end position="34"/>
    </location>
</feature>
<feature type="transmembrane region" description="Helical" evidence="7">
    <location>
        <begin position="78"/>
        <end position="100"/>
    </location>
</feature>
<evidence type="ECO:0000256" key="2">
    <source>
        <dbReference type="ARBA" id="ARBA00022448"/>
    </source>
</evidence>
<feature type="transmembrane region" description="Helical" evidence="7">
    <location>
        <begin position="260"/>
        <end position="282"/>
    </location>
</feature>
<comment type="subcellular location">
    <subcellularLocation>
        <location evidence="1">Cell membrane</location>
        <topology evidence="1">Multi-pass membrane protein</topology>
    </subcellularLocation>
</comment>
<comment type="caution">
    <text evidence="9">The sequence shown here is derived from an EMBL/GenBank/DDBJ whole genome shotgun (WGS) entry which is preliminary data.</text>
</comment>
<dbReference type="InterPro" id="IPR010290">
    <property type="entry name" value="TM_effector"/>
</dbReference>
<feature type="transmembrane region" description="Helical" evidence="7">
    <location>
        <begin position="386"/>
        <end position="406"/>
    </location>
</feature>
<keyword evidence="3" id="KW-1003">Cell membrane</keyword>
<dbReference type="SUPFAM" id="SSF103473">
    <property type="entry name" value="MFS general substrate transporter"/>
    <property type="match status" value="1"/>
</dbReference>
<keyword evidence="10" id="KW-1185">Reference proteome</keyword>
<dbReference type="PANTHER" id="PTHR23513:SF11">
    <property type="entry name" value="STAPHYLOFERRIN A TRANSPORTER"/>
    <property type="match status" value="1"/>
</dbReference>
<dbReference type="PROSITE" id="PS50850">
    <property type="entry name" value="MFS"/>
    <property type="match status" value="1"/>
</dbReference>
<dbReference type="EMBL" id="QWEY01000009">
    <property type="protein sequence ID" value="RGP36190.1"/>
    <property type="molecule type" value="Genomic_DNA"/>
</dbReference>
<feature type="transmembrane region" description="Helical" evidence="7">
    <location>
        <begin position="354"/>
        <end position="374"/>
    </location>
</feature>
<dbReference type="CDD" id="cd06173">
    <property type="entry name" value="MFS_MefA_like"/>
    <property type="match status" value="1"/>
</dbReference>
<proteinExistence type="predicted"/>
<evidence type="ECO:0000313" key="10">
    <source>
        <dbReference type="Proteomes" id="UP000284547"/>
    </source>
</evidence>
<name>A0A411YZF2_9RHOB</name>
<organism evidence="9 10">
    <name type="scientific">Pseudotabrizicola alkalilacus</name>
    <dbReference type="NCBI Taxonomy" id="2305252"/>
    <lineage>
        <taxon>Bacteria</taxon>
        <taxon>Pseudomonadati</taxon>
        <taxon>Pseudomonadota</taxon>
        <taxon>Alphaproteobacteria</taxon>
        <taxon>Rhodobacterales</taxon>
        <taxon>Paracoccaceae</taxon>
        <taxon>Pseudotabrizicola</taxon>
    </lineage>
</organism>
<dbReference type="Proteomes" id="UP000284547">
    <property type="component" value="Unassembled WGS sequence"/>
</dbReference>
<dbReference type="AlphaFoldDB" id="A0A411YZF2"/>
<gene>
    <name evidence="9" type="ORF">D1012_15465</name>
</gene>
<evidence type="ECO:0000256" key="3">
    <source>
        <dbReference type="ARBA" id="ARBA00022475"/>
    </source>
</evidence>
<feature type="transmembrane region" description="Helical" evidence="7">
    <location>
        <begin position="184"/>
        <end position="202"/>
    </location>
</feature>
<reference evidence="9 10" key="1">
    <citation type="submission" date="2018-08" db="EMBL/GenBank/DDBJ databases">
        <title>Flavobacterium tibetense sp. nov., isolated from a wetland YonghuCo on Tibetan Plateau.</title>
        <authorList>
            <person name="Phurbu D."/>
            <person name="Lu H."/>
            <person name="Xing P."/>
        </authorList>
    </citation>
    <scope>NUCLEOTIDE SEQUENCE [LARGE SCALE GENOMIC DNA]</scope>
    <source>
        <strain evidence="9 10">DJC</strain>
    </source>
</reference>
<evidence type="ECO:0000256" key="5">
    <source>
        <dbReference type="ARBA" id="ARBA00022989"/>
    </source>
</evidence>
<dbReference type="Pfam" id="PF05977">
    <property type="entry name" value="MFS_3"/>
    <property type="match status" value="1"/>
</dbReference>
<feature type="transmembrane region" description="Helical" evidence="7">
    <location>
        <begin position="106"/>
        <end position="124"/>
    </location>
</feature>
<evidence type="ECO:0000313" key="9">
    <source>
        <dbReference type="EMBL" id="RGP36190.1"/>
    </source>
</evidence>
<dbReference type="OrthoDB" id="145388at2"/>
<keyword evidence="6 7" id="KW-0472">Membrane</keyword>
<dbReference type="Gene3D" id="1.20.1250.20">
    <property type="entry name" value="MFS general substrate transporter like domains"/>
    <property type="match status" value="1"/>
</dbReference>
<feature type="transmembrane region" description="Helical" evidence="7">
    <location>
        <begin position="314"/>
        <end position="333"/>
    </location>
</feature>
<keyword evidence="4 7" id="KW-0812">Transmembrane</keyword>
<evidence type="ECO:0000259" key="8">
    <source>
        <dbReference type="PROSITE" id="PS50850"/>
    </source>
</evidence>
<dbReference type="InterPro" id="IPR020846">
    <property type="entry name" value="MFS_dom"/>
</dbReference>
<evidence type="ECO:0000256" key="6">
    <source>
        <dbReference type="ARBA" id="ARBA00023136"/>
    </source>
</evidence>
<dbReference type="PANTHER" id="PTHR23513">
    <property type="entry name" value="INTEGRAL MEMBRANE EFFLUX PROTEIN-RELATED"/>
    <property type="match status" value="1"/>
</dbReference>
<accession>A0A411YZF2</accession>
<protein>
    <submittedName>
        <fullName evidence="9">MFS transporter</fullName>
    </submittedName>
</protein>
<feature type="domain" description="Major facilitator superfamily (MFS) profile" evidence="8">
    <location>
        <begin position="224"/>
        <end position="410"/>
    </location>
</feature>
<evidence type="ECO:0000256" key="1">
    <source>
        <dbReference type="ARBA" id="ARBA00004651"/>
    </source>
</evidence>
<feature type="transmembrane region" description="Helical" evidence="7">
    <location>
        <begin position="223"/>
        <end position="248"/>
    </location>
</feature>
<feature type="transmembrane region" description="Helical" evidence="7">
    <location>
        <begin position="289"/>
        <end position="308"/>
    </location>
</feature>